<evidence type="ECO:0008006" key="4">
    <source>
        <dbReference type="Google" id="ProtNLM"/>
    </source>
</evidence>
<proteinExistence type="predicted"/>
<evidence type="ECO:0000313" key="2">
    <source>
        <dbReference type="EMBL" id="GLB52556.1"/>
    </source>
</evidence>
<feature type="transmembrane region" description="Helical" evidence="1">
    <location>
        <begin position="216"/>
        <end position="242"/>
    </location>
</feature>
<feature type="transmembrane region" description="Helical" evidence="1">
    <location>
        <begin position="155"/>
        <end position="173"/>
    </location>
</feature>
<evidence type="ECO:0000313" key="3">
    <source>
        <dbReference type="Proteomes" id="UP001143545"/>
    </source>
</evidence>
<sequence length="310" mass="34879">MPMHYNKAKQYLIVLLKVTIIFAAFWVVYHHISTEPEGFTYLLNALNQAHMGWLLLSIALLSVINWGLEIIKWQQLATLLAPISFVQAYVQTIGAQTLAVLTPGRLGEYGAKSLYYAKEKRATVFELTFYHNMHQLLITCIAGLLGMLYLQMYQLVSMVIVGTILVLLAFKFLKNITIKNYSLAVLWQDYKQLPLANRRLNLFVSLARYLVFSHQFYVFLLAFGVAVPYGICMSVIAVMYITASLLPVMALFDVVLKAGAAVFLFSVYHIPASLVLGVTLLMWIFNTGFPALLGTFVIGKSLLGKPTKYL</sequence>
<reference evidence="2" key="1">
    <citation type="submission" date="2022-07" db="EMBL/GenBank/DDBJ databases">
        <title>Taxonomy of Novel Oxalotrophic and Methylotrophic Bacteria.</title>
        <authorList>
            <person name="Sahin N."/>
            <person name="Tani A."/>
        </authorList>
    </citation>
    <scope>NUCLEOTIDE SEQUENCE</scope>
    <source>
        <strain evidence="2">AM327</strain>
    </source>
</reference>
<feature type="transmembrane region" description="Helical" evidence="1">
    <location>
        <begin position="129"/>
        <end position="149"/>
    </location>
</feature>
<name>A0A9W6B4T9_9FLAO</name>
<dbReference type="Proteomes" id="UP001143545">
    <property type="component" value="Unassembled WGS sequence"/>
</dbReference>
<comment type="caution">
    <text evidence="2">The sequence shown here is derived from an EMBL/GenBank/DDBJ whole genome shotgun (WGS) entry which is preliminary data.</text>
</comment>
<keyword evidence="3" id="KW-1185">Reference proteome</keyword>
<keyword evidence="1" id="KW-0472">Membrane</keyword>
<feature type="transmembrane region" description="Helical" evidence="1">
    <location>
        <begin position="12"/>
        <end position="29"/>
    </location>
</feature>
<feature type="transmembrane region" description="Helical" evidence="1">
    <location>
        <begin position="248"/>
        <end position="267"/>
    </location>
</feature>
<gene>
    <name evidence="2" type="ORF">NBRC110019_15960</name>
</gene>
<keyword evidence="1" id="KW-1133">Transmembrane helix</keyword>
<protein>
    <recommendedName>
        <fullName evidence="4">Lysylphosphatidylglycerol synthase TM region</fullName>
    </recommendedName>
</protein>
<evidence type="ECO:0000256" key="1">
    <source>
        <dbReference type="SAM" id="Phobius"/>
    </source>
</evidence>
<dbReference type="EMBL" id="BRVP01000009">
    <property type="protein sequence ID" value="GLB52556.1"/>
    <property type="molecule type" value="Genomic_DNA"/>
</dbReference>
<feature type="transmembrane region" description="Helical" evidence="1">
    <location>
        <begin position="274"/>
        <end position="298"/>
    </location>
</feature>
<keyword evidence="1" id="KW-0812">Transmembrane</keyword>
<dbReference type="AlphaFoldDB" id="A0A9W6B4T9"/>
<accession>A0A9W6B4T9</accession>
<organism evidence="2 3">
    <name type="scientific">Neptunitalea chrysea</name>
    <dbReference type="NCBI Taxonomy" id="1647581"/>
    <lineage>
        <taxon>Bacteria</taxon>
        <taxon>Pseudomonadati</taxon>
        <taxon>Bacteroidota</taxon>
        <taxon>Flavobacteriia</taxon>
        <taxon>Flavobacteriales</taxon>
        <taxon>Flavobacteriaceae</taxon>
        <taxon>Neptunitalea</taxon>
    </lineage>
</organism>
<feature type="transmembrane region" description="Helical" evidence="1">
    <location>
        <begin position="49"/>
        <end position="68"/>
    </location>
</feature>